<accession>A0A232F1N9</accession>
<protein>
    <submittedName>
        <fullName evidence="1">Uncharacterized protein</fullName>
    </submittedName>
</protein>
<name>A0A232F1N9_9HYME</name>
<comment type="caution">
    <text evidence="1">The sequence shown here is derived from an EMBL/GenBank/DDBJ whole genome shotgun (WGS) entry which is preliminary data.</text>
</comment>
<keyword evidence="2" id="KW-1185">Reference proteome</keyword>
<proteinExistence type="predicted"/>
<dbReference type="AlphaFoldDB" id="A0A232F1N9"/>
<dbReference type="EMBL" id="NNAY01001213">
    <property type="protein sequence ID" value="OXU24716.1"/>
    <property type="molecule type" value="Genomic_DNA"/>
</dbReference>
<organism evidence="1 2">
    <name type="scientific">Trichomalopsis sarcophagae</name>
    <dbReference type="NCBI Taxonomy" id="543379"/>
    <lineage>
        <taxon>Eukaryota</taxon>
        <taxon>Metazoa</taxon>
        <taxon>Ecdysozoa</taxon>
        <taxon>Arthropoda</taxon>
        <taxon>Hexapoda</taxon>
        <taxon>Insecta</taxon>
        <taxon>Pterygota</taxon>
        <taxon>Neoptera</taxon>
        <taxon>Endopterygota</taxon>
        <taxon>Hymenoptera</taxon>
        <taxon>Apocrita</taxon>
        <taxon>Proctotrupomorpha</taxon>
        <taxon>Chalcidoidea</taxon>
        <taxon>Pteromalidae</taxon>
        <taxon>Pteromalinae</taxon>
        <taxon>Trichomalopsis</taxon>
    </lineage>
</organism>
<reference evidence="1 2" key="1">
    <citation type="journal article" date="2017" name="Curr. Biol.">
        <title>The Evolution of Venom by Co-option of Single-Copy Genes.</title>
        <authorList>
            <person name="Martinson E.O."/>
            <person name="Mrinalini"/>
            <person name="Kelkar Y.D."/>
            <person name="Chang C.H."/>
            <person name="Werren J.H."/>
        </authorList>
    </citation>
    <scope>NUCLEOTIDE SEQUENCE [LARGE SCALE GENOMIC DNA]</scope>
    <source>
        <strain evidence="1 2">Alberta</strain>
        <tissue evidence="1">Whole body</tissue>
    </source>
</reference>
<dbReference type="Proteomes" id="UP000215335">
    <property type="component" value="Unassembled WGS sequence"/>
</dbReference>
<sequence>MSSSEEEDDYHQQKSRSLSSNRFACCEFKGFLMRSNLTLTRAHGKNHYFEYAERYETCTHCLRDLHESRKYCDNPFDNHQSGKILRHSIVPVTGKLANFKKYPAFKYCRYVCAFCVYKAKKMYNQKRGDRHILCESKPKDLTIINESDSIQIA</sequence>
<evidence type="ECO:0000313" key="2">
    <source>
        <dbReference type="Proteomes" id="UP000215335"/>
    </source>
</evidence>
<gene>
    <name evidence="1" type="ORF">TSAR_004291</name>
</gene>
<evidence type="ECO:0000313" key="1">
    <source>
        <dbReference type="EMBL" id="OXU24716.1"/>
    </source>
</evidence>